<comment type="caution">
    <text evidence="2">The sequence shown here is derived from an EMBL/GenBank/DDBJ whole genome shotgun (WGS) entry which is preliminary data.</text>
</comment>
<reference evidence="2 3" key="1">
    <citation type="journal article" date="2017" name="Mol. Plant">
        <title>The Genome of Medicinal Plant Macleaya cordata Provides New Insights into Benzylisoquinoline Alkaloids Metabolism.</title>
        <authorList>
            <person name="Liu X."/>
            <person name="Liu Y."/>
            <person name="Huang P."/>
            <person name="Ma Y."/>
            <person name="Qing Z."/>
            <person name="Tang Q."/>
            <person name="Cao H."/>
            <person name="Cheng P."/>
            <person name="Zheng Y."/>
            <person name="Yuan Z."/>
            <person name="Zhou Y."/>
            <person name="Liu J."/>
            <person name="Tang Z."/>
            <person name="Zhuo Y."/>
            <person name="Zhang Y."/>
            <person name="Yu L."/>
            <person name="Huang J."/>
            <person name="Yang P."/>
            <person name="Peng Q."/>
            <person name="Zhang J."/>
            <person name="Jiang W."/>
            <person name="Zhang Z."/>
            <person name="Lin K."/>
            <person name="Ro D.K."/>
            <person name="Chen X."/>
            <person name="Xiong X."/>
            <person name="Shang Y."/>
            <person name="Huang S."/>
            <person name="Zeng J."/>
        </authorList>
    </citation>
    <scope>NUCLEOTIDE SEQUENCE [LARGE SCALE GENOMIC DNA]</scope>
    <source>
        <strain evidence="3">cv. BLH2017</strain>
        <tissue evidence="2">Root</tissue>
    </source>
</reference>
<evidence type="ECO:0000313" key="3">
    <source>
        <dbReference type="Proteomes" id="UP000195402"/>
    </source>
</evidence>
<evidence type="ECO:0000259" key="1">
    <source>
        <dbReference type="Pfam" id="PF24750"/>
    </source>
</evidence>
<gene>
    <name evidence="2" type="ORF">BVC80_901g43</name>
</gene>
<evidence type="ECO:0000313" key="2">
    <source>
        <dbReference type="EMBL" id="OVA08918.1"/>
    </source>
</evidence>
<protein>
    <recommendedName>
        <fullName evidence="1">F-box protein At3g26010-like beta-propeller domain-containing protein</fullName>
    </recommendedName>
</protein>
<dbReference type="Proteomes" id="UP000195402">
    <property type="component" value="Unassembled WGS sequence"/>
</dbReference>
<sequence>MVGSSSCRSLKRMKNESSITDYSKYLLSSEDARLKVMAFSTLQPFIHNQDDDQQHRSFRFQQWFGSLFYKNRFADDQIPCLYPLTKNLVSLPRPRNSHGGEFLHGFISCESSSLTSTTSTYKVVRIPEFNKNSTKFDIEIFSSDLGEWKTYEISCPQEVTMLHPFASNVVTRNGVLYWIEGGRNRIIAYELNKQKNWWSSMQID</sequence>
<dbReference type="OrthoDB" id="674184at2759"/>
<accession>A0A200QEJ6</accession>
<dbReference type="Pfam" id="PF24750">
    <property type="entry name" value="b-prop_At3g26010-like"/>
    <property type="match status" value="1"/>
</dbReference>
<feature type="domain" description="F-box protein At3g26010-like beta-propeller" evidence="1">
    <location>
        <begin position="83"/>
        <end position="192"/>
    </location>
</feature>
<organism evidence="2 3">
    <name type="scientific">Macleaya cordata</name>
    <name type="common">Five-seeded plume-poppy</name>
    <name type="synonym">Bocconia cordata</name>
    <dbReference type="NCBI Taxonomy" id="56857"/>
    <lineage>
        <taxon>Eukaryota</taxon>
        <taxon>Viridiplantae</taxon>
        <taxon>Streptophyta</taxon>
        <taxon>Embryophyta</taxon>
        <taxon>Tracheophyta</taxon>
        <taxon>Spermatophyta</taxon>
        <taxon>Magnoliopsida</taxon>
        <taxon>Ranunculales</taxon>
        <taxon>Papaveraceae</taxon>
        <taxon>Papaveroideae</taxon>
        <taxon>Macleaya</taxon>
    </lineage>
</organism>
<dbReference type="AlphaFoldDB" id="A0A200QEJ6"/>
<dbReference type="InterPro" id="IPR056592">
    <property type="entry name" value="Beta-prop_At3g26010-like"/>
</dbReference>
<dbReference type="EMBL" id="MVGT01002234">
    <property type="protein sequence ID" value="OVA08918.1"/>
    <property type="molecule type" value="Genomic_DNA"/>
</dbReference>
<proteinExistence type="predicted"/>
<keyword evidence="3" id="KW-1185">Reference proteome</keyword>
<dbReference type="InParanoid" id="A0A200QEJ6"/>
<name>A0A200QEJ6_MACCD</name>